<dbReference type="Pfam" id="PF02515">
    <property type="entry name" value="CoA_transf_3"/>
    <property type="match status" value="3"/>
</dbReference>
<dbReference type="RefSeq" id="WP_139861528.1">
    <property type="nucleotide sequence ID" value="NZ_CAADFC020000016.1"/>
</dbReference>
<dbReference type="InterPro" id="IPR044855">
    <property type="entry name" value="CoA-Trfase_III_dom3_sf"/>
</dbReference>
<dbReference type="Proteomes" id="UP000328092">
    <property type="component" value="Unassembled WGS sequence"/>
</dbReference>
<comment type="caution">
    <text evidence="1">The sequence shown here is derived from an EMBL/GenBank/DDBJ whole genome shotgun (WGS) entry which is preliminary data.</text>
</comment>
<dbReference type="EC" id="2.-.-.-" evidence="1"/>
<dbReference type="SUPFAM" id="SSF89796">
    <property type="entry name" value="CoA-transferase family III (CaiB/BaiF)"/>
    <property type="match status" value="2"/>
</dbReference>
<dbReference type="InterPro" id="IPR003673">
    <property type="entry name" value="CoA-Trfase_fam_III"/>
</dbReference>
<dbReference type="GO" id="GO:0016740">
    <property type="term" value="F:transferase activity"/>
    <property type="evidence" value="ECO:0007669"/>
    <property type="project" value="UniProtKB-KW"/>
</dbReference>
<name>A0A508TEC6_9BRAD</name>
<dbReference type="OrthoDB" id="9806585at2"/>
<evidence type="ECO:0000313" key="1">
    <source>
        <dbReference type="EMBL" id="VIO72690.1"/>
    </source>
</evidence>
<dbReference type="GO" id="GO:0016829">
    <property type="term" value="F:lyase activity"/>
    <property type="evidence" value="ECO:0007669"/>
    <property type="project" value="UniProtKB-KW"/>
</dbReference>
<organism evidence="1 2">
    <name type="scientific">Bradyrhizobium ivorense</name>
    <dbReference type="NCBI Taxonomy" id="2511166"/>
    <lineage>
        <taxon>Bacteria</taxon>
        <taxon>Pseudomonadati</taxon>
        <taxon>Pseudomonadota</taxon>
        <taxon>Alphaproteobacteria</taxon>
        <taxon>Hyphomicrobiales</taxon>
        <taxon>Nitrobacteraceae</taxon>
        <taxon>Bradyrhizobium</taxon>
    </lineage>
</organism>
<reference evidence="1" key="1">
    <citation type="submission" date="2019-02" db="EMBL/GenBank/DDBJ databases">
        <authorList>
            <person name="Pothier F.J."/>
        </authorList>
    </citation>
    <scope>NUCLEOTIDE SEQUENCE</scope>
    <source>
        <strain evidence="1">CI-1B</strain>
    </source>
</reference>
<dbReference type="Gene3D" id="3.40.50.10540">
    <property type="entry name" value="Crotonobetainyl-coa:carnitine coa-transferase, domain 1"/>
    <property type="match status" value="2"/>
</dbReference>
<sequence length="845" mass="90440">MAVKSPAEHQKADRQTVFAPLEGVRALNLGGIWAGRVASMLLADQGADVIDINKPGGADVPARALLSRGKRELELDLASESGRSRAVRLAETADIVIDNLGQGRSVRFGLDYETLKRANNQLVYISMPAIASGTPTSGQGQWEAAVAASVGVFTDIHALGPVLGGRPNFTALPMASAYGGVHGAIAASAAYLHRLNTGRGAHVEVPLQDALLSAMALLIMRIENQPQYFDLPPIDKSMSEVALPILRDLEAHLAPKHRAAIRSHLVEGAQPFFANHRCKDGRFIFINAIGHVHQPRACLEALGLLNDLIAEGITVASPYDVATAGSNVSDSGGLSVAWRKRIFALMSARLLTRTAAEWEAALQAAGVPVSVVRSTEEWLNFAAALEAGCVSMLYDLRFGTTRQAGRFVTIAGEGLHSPRLRARSEGHGEWLRSRLAPAGAVKAGGANILEGLRVIDLSNVIAGPVAARTLAELGADVIRIDPVHPQAGPRMTMWFGVDVNQGKRAIILDLKSERGRRAFHRMVRDCDVLVHNFLDRSLDGIGICEQQLRQINPELTICQISAWGGPEGGPFKDFPAYDPVLQAATGITTRFGSPEAPVMHGLASCVDYITGFSATLGMLHALIARRLGRGASDVRTSLAMGAQLVQFPFMVQADGVEQQVPSGQETHGYGAHYRLYRARDGWIALCSRPSELGRIAGLLNSADSSEAAISAAIAGLSTPEISRRISPVPSASATAVIRLDQLRDAILIPEASQADRQLDGRPLLMIERDHPSGHRTALPVPSWYRSAIVPPALLTPAPKPGRDTEEVLAELGYSQTEIDELIAVRTAATAWPISPDYFPKVRRGA</sequence>
<gene>
    <name evidence="1" type="primary">dddD</name>
    <name evidence="1" type="ORF">CI1B_43360</name>
</gene>
<protein>
    <submittedName>
        <fullName evidence="1">CoA-transferase/lyase DddD</fullName>
        <ecNumber evidence="1">2.-.-.-</ecNumber>
    </submittedName>
</protein>
<dbReference type="InterPro" id="IPR023606">
    <property type="entry name" value="CoA-Trfase_III_dom_1_sf"/>
</dbReference>
<dbReference type="Gene3D" id="3.30.1540.10">
    <property type="entry name" value="formyl-coa transferase, domain 3"/>
    <property type="match status" value="2"/>
</dbReference>
<evidence type="ECO:0000313" key="2">
    <source>
        <dbReference type="Proteomes" id="UP000328092"/>
    </source>
</evidence>
<dbReference type="PANTHER" id="PTHR48228">
    <property type="entry name" value="SUCCINYL-COA--D-CITRAMALATE COA-TRANSFERASE"/>
    <property type="match status" value="1"/>
</dbReference>
<dbReference type="InterPro" id="IPR050509">
    <property type="entry name" value="CoA-transferase_III"/>
</dbReference>
<dbReference type="EMBL" id="CAADFC020000016">
    <property type="protein sequence ID" value="VIO72690.1"/>
    <property type="molecule type" value="Genomic_DNA"/>
</dbReference>
<dbReference type="PANTHER" id="PTHR48228:SF5">
    <property type="entry name" value="ALPHA-METHYLACYL-COA RACEMASE"/>
    <property type="match status" value="1"/>
</dbReference>
<accession>A0A508TEC6</accession>
<dbReference type="AlphaFoldDB" id="A0A508TEC6"/>
<keyword evidence="2" id="KW-1185">Reference proteome</keyword>
<keyword evidence="1" id="KW-0808">Transferase</keyword>
<proteinExistence type="predicted"/>